<evidence type="ECO:0000313" key="10">
    <source>
        <dbReference type="EMBL" id="JAC52443.1"/>
    </source>
</evidence>
<dbReference type="EMBL" id="GAKP01006509">
    <property type="protein sequence ID" value="JAC52443.1"/>
    <property type="molecule type" value="Transcribed_RNA"/>
</dbReference>
<name>A0A034WF79_BACDO</name>
<evidence type="ECO:0000256" key="5">
    <source>
        <dbReference type="ARBA" id="ARBA00023054"/>
    </source>
</evidence>
<evidence type="ECO:0000256" key="3">
    <source>
        <dbReference type="ARBA" id="ARBA00019683"/>
    </source>
</evidence>
<dbReference type="OrthoDB" id="2286203at2759"/>
<evidence type="ECO:0000256" key="4">
    <source>
        <dbReference type="ARBA" id="ARBA00023015"/>
    </source>
</evidence>
<dbReference type="AlphaFoldDB" id="A0A034WF79"/>
<evidence type="ECO:0000256" key="2">
    <source>
        <dbReference type="ARBA" id="ARBA00005571"/>
    </source>
</evidence>
<dbReference type="RefSeq" id="XP_011208187.1">
    <property type="nucleotide sequence ID" value="XM_011209885.3"/>
</dbReference>
<keyword evidence="8" id="KW-0539">Nucleus</keyword>
<dbReference type="InterPro" id="IPR021640">
    <property type="entry name" value="Mediator_Med28"/>
</dbReference>
<keyword evidence="11" id="KW-1185">Reference proteome</keyword>
<evidence type="ECO:0000256" key="8">
    <source>
        <dbReference type="ARBA" id="ARBA00023242"/>
    </source>
</evidence>
<dbReference type="KEGG" id="bdr:105229539"/>
<keyword evidence="6" id="KW-0010">Activator</keyword>
<gene>
    <name evidence="10" type="primary">MED28</name>
    <name evidence="12" type="synonym">LOC105229539</name>
</gene>
<dbReference type="CTD" id="80306"/>
<evidence type="ECO:0000256" key="6">
    <source>
        <dbReference type="ARBA" id="ARBA00023159"/>
    </source>
</evidence>
<evidence type="ECO:0000256" key="9">
    <source>
        <dbReference type="ARBA" id="ARBA00031964"/>
    </source>
</evidence>
<accession>A0A034WF79</accession>
<evidence type="ECO:0000256" key="7">
    <source>
        <dbReference type="ARBA" id="ARBA00023163"/>
    </source>
</evidence>
<keyword evidence="7" id="KW-0804">Transcription</keyword>
<evidence type="ECO:0000313" key="11">
    <source>
        <dbReference type="Proteomes" id="UP001652620"/>
    </source>
</evidence>
<reference evidence="10" key="1">
    <citation type="journal article" date="2014" name="BMC Genomics">
        <title>Characterizing the developmental transcriptome of the oriental fruit fly, Bactrocera dorsalis (Diptera: Tephritidae) through comparative genomic analysis with Drosophila melanogaster utilizing modENCODE datasets.</title>
        <authorList>
            <person name="Geib S.M."/>
            <person name="Calla B."/>
            <person name="Hall B."/>
            <person name="Hou S."/>
            <person name="Manoukis N.C."/>
        </authorList>
    </citation>
    <scope>NUCLEOTIDE SEQUENCE</scope>
    <source>
        <strain evidence="10">Punador</strain>
    </source>
</reference>
<proteinExistence type="inferred from homology"/>
<dbReference type="OMA" id="KFETAFH"/>
<evidence type="ECO:0000256" key="1">
    <source>
        <dbReference type="ARBA" id="ARBA00004123"/>
    </source>
</evidence>
<reference evidence="11" key="3">
    <citation type="submission" date="2025-05" db="UniProtKB">
        <authorList>
            <consortium name="RefSeq"/>
        </authorList>
    </citation>
    <scope>NUCLEOTIDE SEQUENCE [LARGE SCALE GENOMIC DNA]</scope>
    <source>
        <strain evidence="12">Punador</strain>
    </source>
</reference>
<dbReference type="PANTHER" id="PTHR13512:SF2">
    <property type="entry name" value="MEDIATOR OF RNA POLYMERASE II TRANSCRIPTION SUBUNIT 28"/>
    <property type="match status" value="1"/>
</dbReference>
<dbReference type="Proteomes" id="UP001652620">
    <property type="component" value="Chromosome 2"/>
</dbReference>
<dbReference type="GO" id="GO:0016592">
    <property type="term" value="C:mediator complex"/>
    <property type="evidence" value="ECO:0007669"/>
    <property type="project" value="TreeGrafter"/>
</dbReference>
<keyword evidence="4" id="KW-0805">Transcription regulation</keyword>
<dbReference type="Pfam" id="PF11594">
    <property type="entry name" value="Med28"/>
    <property type="match status" value="1"/>
</dbReference>
<evidence type="ECO:0000313" key="12">
    <source>
        <dbReference type="RefSeq" id="XP_011208187.1"/>
    </source>
</evidence>
<dbReference type="GeneID" id="105229539"/>
<organism evidence="10">
    <name type="scientific">Bactrocera dorsalis</name>
    <name type="common">Oriental fruit fly</name>
    <name type="synonym">Dacus dorsalis</name>
    <dbReference type="NCBI Taxonomy" id="27457"/>
    <lineage>
        <taxon>Eukaryota</taxon>
        <taxon>Metazoa</taxon>
        <taxon>Ecdysozoa</taxon>
        <taxon>Arthropoda</taxon>
        <taxon>Hexapoda</taxon>
        <taxon>Insecta</taxon>
        <taxon>Pterygota</taxon>
        <taxon>Neoptera</taxon>
        <taxon>Endopterygota</taxon>
        <taxon>Diptera</taxon>
        <taxon>Brachycera</taxon>
        <taxon>Muscomorpha</taxon>
        <taxon>Tephritoidea</taxon>
        <taxon>Tephritidae</taxon>
        <taxon>Bactrocera</taxon>
        <taxon>Bactrocera</taxon>
    </lineage>
</organism>
<keyword evidence="5" id="KW-0175">Coiled coil</keyword>
<comment type="subcellular location">
    <subcellularLocation>
        <location evidence="1">Nucleus</location>
    </subcellularLocation>
</comment>
<comment type="similarity">
    <text evidence="2">Belongs to the Mediator complex subunit 28 family.</text>
</comment>
<dbReference type="PANTHER" id="PTHR13512">
    <property type="entry name" value="MEDIATOR COMPLEX SUBUNIT 28"/>
    <property type="match status" value="1"/>
</dbReference>
<reference evidence="12" key="2">
    <citation type="submission" date="2025-04" db="UniProtKB">
        <authorList>
            <consortium name="RefSeq"/>
        </authorList>
    </citation>
    <scope>IDENTIFICATION</scope>
    <source>
        <strain evidence="12">Punador</strain>
    </source>
</reference>
<protein>
    <recommendedName>
        <fullName evidence="3">Mediator of RNA polymerase II transcription subunit 28</fullName>
    </recommendedName>
    <alternativeName>
        <fullName evidence="9">Mediator complex subunit 28</fullName>
    </alternativeName>
</protein>
<sequence length="181" mass="19727">MSSSNNDNGNLMDEFEEAFQACLLSLTKPEPNTGTNKDEIELEVQKTTNRFIDVARQMEAFFLQKRFLVSTLKPDMLIKDENQDLRNEIARKEQLLNKHYSRLEEWKACLSDIQANQGAHNRPIGGIGGAVAAIGDSSSAGTTGIPGITGPGSLNISQVSNRSGSVGMLGNVPAYGVPRRF</sequence>